<proteinExistence type="predicted"/>
<evidence type="ECO:0000256" key="3">
    <source>
        <dbReference type="ARBA" id="ARBA00023015"/>
    </source>
</evidence>
<reference evidence="10 11" key="1">
    <citation type="submission" date="2017-04" db="EMBL/GenBank/DDBJ databases">
        <authorList>
            <person name="Afonso C.L."/>
            <person name="Miller P.J."/>
            <person name="Scott M.A."/>
            <person name="Spackman E."/>
            <person name="Goraichik I."/>
            <person name="Dimitrov K.M."/>
            <person name="Suarez D.L."/>
            <person name="Swayne D.E."/>
        </authorList>
    </citation>
    <scope>NUCLEOTIDE SEQUENCE [LARGE SCALE GENOMIC DNA]</scope>
    <source>
        <strain evidence="10 11">DSM 5090</strain>
    </source>
</reference>
<dbReference type="InterPro" id="IPR036388">
    <property type="entry name" value="WH-like_DNA-bd_sf"/>
</dbReference>
<dbReference type="PROSITE" id="PS51755">
    <property type="entry name" value="OMPR_PHOB"/>
    <property type="match status" value="1"/>
</dbReference>
<evidence type="ECO:0000256" key="1">
    <source>
        <dbReference type="ARBA" id="ARBA00022553"/>
    </source>
</evidence>
<keyword evidence="3" id="KW-0805">Transcription regulation</keyword>
<keyword evidence="5" id="KW-0804">Transcription</keyword>
<dbReference type="AlphaFoldDB" id="A0A1W2EJH3"/>
<dbReference type="Pfam" id="PF00486">
    <property type="entry name" value="Trans_reg_C"/>
    <property type="match status" value="1"/>
</dbReference>
<dbReference type="GO" id="GO:0032993">
    <property type="term" value="C:protein-DNA complex"/>
    <property type="evidence" value="ECO:0007669"/>
    <property type="project" value="TreeGrafter"/>
</dbReference>
<evidence type="ECO:0000313" key="11">
    <source>
        <dbReference type="Proteomes" id="UP000192738"/>
    </source>
</evidence>
<feature type="modified residue" description="4-aspartylphosphate" evidence="6">
    <location>
        <position position="51"/>
    </location>
</feature>
<feature type="domain" description="OmpR/PhoB-type" evidence="9">
    <location>
        <begin position="126"/>
        <end position="220"/>
    </location>
</feature>
<gene>
    <name evidence="10" type="ORF">SAMN04488500_12522</name>
</gene>
<keyword evidence="1 6" id="KW-0597">Phosphoprotein</keyword>
<evidence type="ECO:0000256" key="2">
    <source>
        <dbReference type="ARBA" id="ARBA00023012"/>
    </source>
</evidence>
<dbReference type="GO" id="GO:0000156">
    <property type="term" value="F:phosphorelay response regulator activity"/>
    <property type="evidence" value="ECO:0007669"/>
    <property type="project" value="TreeGrafter"/>
</dbReference>
<dbReference type="SUPFAM" id="SSF52172">
    <property type="entry name" value="CheY-like"/>
    <property type="match status" value="1"/>
</dbReference>
<dbReference type="RefSeq" id="WP_084577930.1">
    <property type="nucleotide sequence ID" value="NZ_CP155572.1"/>
</dbReference>
<dbReference type="STRING" id="112901.SAMN04488500_12522"/>
<evidence type="ECO:0000256" key="6">
    <source>
        <dbReference type="PROSITE-ProRule" id="PRU00169"/>
    </source>
</evidence>
<keyword evidence="2" id="KW-0902">Two-component regulatory system</keyword>
<dbReference type="GO" id="GO:0005829">
    <property type="term" value="C:cytosol"/>
    <property type="evidence" value="ECO:0007669"/>
    <property type="project" value="TreeGrafter"/>
</dbReference>
<dbReference type="GO" id="GO:0006355">
    <property type="term" value="P:regulation of DNA-templated transcription"/>
    <property type="evidence" value="ECO:0007669"/>
    <property type="project" value="InterPro"/>
</dbReference>
<evidence type="ECO:0000256" key="4">
    <source>
        <dbReference type="ARBA" id="ARBA00023125"/>
    </source>
</evidence>
<dbReference type="CDD" id="cd00383">
    <property type="entry name" value="trans_reg_C"/>
    <property type="match status" value="1"/>
</dbReference>
<dbReference type="SMART" id="SM00448">
    <property type="entry name" value="REC"/>
    <property type="match status" value="1"/>
</dbReference>
<dbReference type="Gene3D" id="3.40.50.2300">
    <property type="match status" value="1"/>
</dbReference>
<evidence type="ECO:0000259" key="8">
    <source>
        <dbReference type="PROSITE" id="PS50110"/>
    </source>
</evidence>
<accession>A0A1W2EJH3</accession>
<name>A0A1W2EJH3_9FIRM</name>
<feature type="domain" description="Response regulatory" evidence="8">
    <location>
        <begin position="2"/>
        <end position="116"/>
    </location>
</feature>
<dbReference type="InterPro" id="IPR011006">
    <property type="entry name" value="CheY-like_superfamily"/>
</dbReference>
<keyword evidence="4 7" id="KW-0238">DNA-binding</keyword>
<organism evidence="10 11">
    <name type="scientific">Sporomusa malonica</name>
    <dbReference type="NCBI Taxonomy" id="112901"/>
    <lineage>
        <taxon>Bacteria</taxon>
        <taxon>Bacillati</taxon>
        <taxon>Bacillota</taxon>
        <taxon>Negativicutes</taxon>
        <taxon>Selenomonadales</taxon>
        <taxon>Sporomusaceae</taxon>
        <taxon>Sporomusa</taxon>
    </lineage>
</organism>
<evidence type="ECO:0000313" key="10">
    <source>
        <dbReference type="EMBL" id="SMD09824.1"/>
    </source>
</evidence>
<dbReference type="InterPro" id="IPR016032">
    <property type="entry name" value="Sig_transdc_resp-reg_C-effctor"/>
</dbReference>
<evidence type="ECO:0000256" key="7">
    <source>
        <dbReference type="PROSITE-ProRule" id="PRU01091"/>
    </source>
</evidence>
<dbReference type="SUPFAM" id="SSF46894">
    <property type="entry name" value="C-terminal effector domain of the bipartite response regulators"/>
    <property type="match status" value="1"/>
</dbReference>
<dbReference type="Gene3D" id="1.10.10.10">
    <property type="entry name" value="Winged helix-like DNA-binding domain superfamily/Winged helix DNA-binding domain"/>
    <property type="match status" value="1"/>
</dbReference>
<evidence type="ECO:0000256" key="5">
    <source>
        <dbReference type="ARBA" id="ARBA00023163"/>
    </source>
</evidence>
<dbReference type="Pfam" id="PF00072">
    <property type="entry name" value="Response_reg"/>
    <property type="match status" value="1"/>
</dbReference>
<keyword evidence="11" id="KW-1185">Reference proteome</keyword>
<sequence>MNLLLVEDEGKLVESLSHLLKMNGFVVDAALDGQTGMNLACTGLYDIIVLDRMLPQQDGISFLRLFRSLGHDTPILVLTAKDSPADRVEGLNAGADDYLTKPFFTDELIARLQTLVRRARKGKAPEIAIKAAGLILDPLRSQVVKGIETFHLTAKEASLLELLMRNCSQVVTKKQISDKIWGSHSKTAMANVDLYIHYLRKKLNIREIRTIRGVGYSLQGDNHVS</sequence>
<feature type="DNA-binding region" description="OmpR/PhoB-type" evidence="7">
    <location>
        <begin position="126"/>
        <end position="220"/>
    </location>
</feature>
<dbReference type="GO" id="GO:0000976">
    <property type="term" value="F:transcription cis-regulatory region binding"/>
    <property type="evidence" value="ECO:0007669"/>
    <property type="project" value="TreeGrafter"/>
</dbReference>
<dbReference type="InterPro" id="IPR001789">
    <property type="entry name" value="Sig_transdc_resp-reg_receiver"/>
</dbReference>
<dbReference type="InterPro" id="IPR039420">
    <property type="entry name" value="WalR-like"/>
</dbReference>
<dbReference type="EMBL" id="FWXI01000025">
    <property type="protein sequence ID" value="SMD09824.1"/>
    <property type="molecule type" value="Genomic_DNA"/>
</dbReference>
<dbReference type="PROSITE" id="PS50110">
    <property type="entry name" value="RESPONSE_REGULATORY"/>
    <property type="match status" value="1"/>
</dbReference>
<protein>
    <submittedName>
        <fullName evidence="10">DNA-binding response regulator, OmpR family, contains REC and winged-helix (WHTH) domain</fullName>
    </submittedName>
</protein>
<dbReference type="Proteomes" id="UP000192738">
    <property type="component" value="Unassembled WGS sequence"/>
</dbReference>
<dbReference type="PANTHER" id="PTHR48111">
    <property type="entry name" value="REGULATOR OF RPOS"/>
    <property type="match status" value="1"/>
</dbReference>
<dbReference type="InterPro" id="IPR001867">
    <property type="entry name" value="OmpR/PhoB-type_DNA-bd"/>
</dbReference>
<evidence type="ECO:0000259" key="9">
    <source>
        <dbReference type="PROSITE" id="PS51755"/>
    </source>
</evidence>
<dbReference type="OrthoDB" id="2373414at2"/>
<dbReference type="PANTHER" id="PTHR48111:SF22">
    <property type="entry name" value="REGULATOR OF RPOS"/>
    <property type="match status" value="1"/>
</dbReference>
<dbReference type="SMART" id="SM00862">
    <property type="entry name" value="Trans_reg_C"/>
    <property type="match status" value="1"/>
</dbReference>